<dbReference type="Gene3D" id="3.40.50.720">
    <property type="entry name" value="NAD(P)-binding Rossmann-like Domain"/>
    <property type="match status" value="1"/>
</dbReference>
<comment type="caution">
    <text evidence="2">The sequence shown here is derived from an EMBL/GenBank/DDBJ whole genome shotgun (WGS) entry which is preliminary data.</text>
</comment>
<evidence type="ECO:0000313" key="3">
    <source>
        <dbReference type="Proteomes" id="UP000539111"/>
    </source>
</evidence>
<dbReference type="InterPro" id="IPR036291">
    <property type="entry name" value="NAD(P)-bd_dom_sf"/>
</dbReference>
<organism evidence="2 3">
    <name type="scientific">Spelaeicoccus albus</name>
    <dbReference type="NCBI Taxonomy" id="1280376"/>
    <lineage>
        <taxon>Bacteria</taxon>
        <taxon>Bacillati</taxon>
        <taxon>Actinomycetota</taxon>
        <taxon>Actinomycetes</taxon>
        <taxon>Micrococcales</taxon>
        <taxon>Brevibacteriaceae</taxon>
        <taxon>Spelaeicoccus</taxon>
    </lineage>
</organism>
<dbReference type="RefSeq" id="WP_179428431.1">
    <property type="nucleotide sequence ID" value="NZ_JACBZP010000001.1"/>
</dbReference>
<evidence type="ECO:0000259" key="1">
    <source>
        <dbReference type="Pfam" id="PF02558"/>
    </source>
</evidence>
<keyword evidence="3" id="KW-1185">Reference proteome</keyword>
<gene>
    <name evidence="2" type="ORF">BJY26_002344</name>
</gene>
<sequence length="313" mass="33899">MRVLMFGRGVIATIYGLALEAAGHDVEFYVRPGRATEYGSTVEADITDARIALLGRQIRRTASIRLRESVEPADGFDLVILSVGHHRLAAAASYLTPRIGTATVLVFGNVLDDPLDASAPLPATQVVFGFPQAGGGFSSDGVLHGALFRNVIIDAHRERSTSRNSAVRTVFEQAGFTVRDQRDMRGWLWLHFLADAGMHAQGAHRGGLAGLIGNRRGFREALLTTRELLPLLSAHGVDVNRHRRSVLPYQFPIPTSATMAWATAHLPIARISLAAHTDPDAAEPSAVLRDAARKVRQLGIQAPRLEASLRKMG</sequence>
<dbReference type="GO" id="GO:0008677">
    <property type="term" value="F:2-dehydropantoate 2-reductase activity"/>
    <property type="evidence" value="ECO:0007669"/>
    <property type="project" value="UniProtKB-EC"/>
</dbReference>
<evidence type="ECO:0000313" key="2">
    <source>
        <dbReference type="EMBL" id="NYI68038.1"/>
    </source>
</evidence>
<protein>
    <submittedName>
        <fullName evidence="2">2-dehydropantoate 2-reductase</fullName>
        <ecNumber evidence="2">1.1.1.169</ecNumber>
    </submittedName>
</protein>
<accession>A0A7Z0D371</accession>
<dbReference type="Proteomes" id="UP000539111">
    <property type="component" value="Unassembled WGS sequence"/>
</dbReference>
<dbReference type="AlphaFoldDB" id="A0A7Z0D371"/>
<feature type="domain" description="Ketopantoate reductase N-terminal" evidence="1">
    <location>
        <begin position="4"/>
        <end position="144"/>
    </location>
</feature>
<dbReference type="EMBL" id="JACBZP010000001">
    <property type="protein sequence ID" value="NYI68038.1"/>
    <property type="molecule type" value="Genomic_DNA"/>
</dbReference>
<keyword evidence="2" id="KW-0560">Oxidoreductase</keyword>
<reference evidence="2 3" key="1">
    <citation type="submission" date="2020-07" db="EMBL/GenBank/DDBJ databases">
        <title>Sequencing the genomes of 1000 actinobacteria strains.</title>
        <authorList>
            <person name="Klenk H.-P."/>
        </authorList>
    </citation>
    <scope>NUCLEOTIDE SEQUENCE [LARGE SCALE GENOMIC DNA]</scope>
    <source>
        <strain evidence="2 3">DSM 26341</strain>
    </source>
</reference>
<dbReference type="SUPFAM" id="SSF51735">
    <property type="entry name" value="NAD(P)-binding Rossmann-fold domains"/>
    <property type="match status" value="1"/>
</dbReference>
<name>A0A7Z0D371_9MICO</name>
<proteinExistence type="predicted"/>
<dbReference type="InterPro" id="IPR013332">
    <property type="entry name" value="KPR_N"/>
</dbReference>
<dbReference type="Pfam" id="PF02558">
    <property type="entry name" value="ApbA"/>
    <property type="match status" value="1"/>
</dbReference>
<dbReference type="EC" id="1.1.1.169" evidence="2"/>